<dbReference type="RefSeq" id="WP_186655722.1">
    <property type="nucleotide sequence ID" value="NZ_CP077095.1"/>
</dbReference>
<dbReference type="PANTHER" id="PTHR22870">
    <property type="entry name" value="REGULATOR OF CHROMOSOME CONDENSATION"/>
    <property type="match status" value="1"/>
</dbReference>
<dbReference type="KEGG" id="pxn:HU772_006540"/>
<keyword evidence="1" id="KW-0677">Repeat</keyword>
<gene>
    <name evidence="2" type="ORF">HU772_006540</name>
</gene>
<reference evidence="2 3" key="2">
    <citation type="journal article" date="2021" name="Microorganisms">
        <title>The Ever-Expanding Pseudomonas Genus: Description of 43 New Species and Partition of the Pseudomonas putida Group.</title>
        <authorList>
            <person name="Girard L."/>
            <person name="Lood C."/>
            <person name="Hofte M."/>
            <person name="Vandamme P."/>
            <person name="Rokni-Zadeh H."/>
            <person name="van Noort V."/>
            <person name="Lavigne R."/>
            <person name="De Mot R."/>
        </authorList>
    </citation>
    <scope>NUCLEOTIDE SEQUENCE [LARGE SCALE GENOMIC DNA]</scope>
    <source>
        <strain evidence="2 3">RW9S1A</strain>
    </source>
</reference>
<keyword evidence="3" id="KW-1185">Reference proteome</keyword>
<dbReference type="PANTHER" id="PTHR22870:SF408">
    <property type="entry name" value="OS09G0560450 PROTEIN"/>
    <property type="match status" value="1"/>
</dbReference>
<dbReference type="EMBL" id="CP077095">
    <property type="protein sequence ID" value="QXI39738.1"/>
    <property type="molecule type" value="Genomic_DNA"/>
</dbReference>
<proteinExistence type="predicted"/>
<organism evidence="2 3">
    <name type="scientific">Pseudomonas xantholysinigenes</name>
    <dbReference type="NCBI Taxonomy" id="2745490"/>
    <lineage>
        <taxon>Bacteria</taxon>
        <taxon>Pseudomonadati</taxon>
        <taxon>Pseudomonadota</taxon>
        <taxon>Gammaproteobacteria</taxon>
        <taxon>Pseudomonadales</taxon>
        <taxon>Pseudomonadaceae</taxon>
        <taxon>Pseudomonas</taxon>
    </lineage>
</organism>
<reference evidence="2 3" key="1">
    <citation type="journal article" date="2020" name="Microorganisms">
        <title>Reliable Identification of Environmental Pseudomonas Isolates Using the rpoD Gene.</title>
        <authorList>
            <consortium name="The Broad Institute Genome Sequencing Platform"/>
            <person name="Girard L."/>
            <person name="Lood C."/>
            <person name="Rokni-Zadeh H."/>
            <person name="van Noort V."/>
            <person name="Lavigne R."/>
            <person name="De Mot R."/>
        </authorList>
    </citation>
    <scope>NUCLEOTIDE SEQUENCE [LARGE SCALE GENOMIC DNA]</scope>
    <source>
        <strain evidence="2 3">RW9S1A</strain>
    </source>
</reference>
<dbReference type="InterPro" id="IPR051210">
    <property type="entry name" value="Ub_ligase/GEF_domain"/>
</dbReference>
<sequence>MTSLLADLPSAPLNFRVSRTAAPRLEAPIIVEADGGALDPAKVPNGATIRINAKALIKTGDKVTVEWVGTSAEGSATLPKTAEADGVLDITAPLALVKANEGASVTLTYTIERSGAGVPEGPSEASTYNVKSNLQPGTLKVMGARWSRGSYRASGASRWLMAFDSTTGQPLEVQWQYDGDAGWSAPSARFRDTDPSRLLRASSATDVVTLNTPNLIGNGVDGVVAGQAAFTAHRNTGDLVVWGNPACGGGSLGAIGTMTDINEVSCTGSAFAARTHSGQVVAWGDVNSGGISPVPARTYVQVSGNSVAFAAINDQGKVSAWGAAASGGTVPDSIKLLDDVTGLAATGTAFAALRRNGAVVAWGDSEKGGTVKPPIDGFNDISEVLGNNVAFAALHGANRVVGWGVAASGGTVPDEIAALTDVVELSCATAHAFALRHGTPKTGVFVKTWGNASYGGTVNPIIAGFNDILTVVSTWQSFAALRGNGRINKVVAWGGDANTGGVVPEEISDLDDVVQLAGSSKAFAALRRTGEVVAWGTAALGGTIPDAVAARLKDVVALYSNSHGFAALTADNQVVTWGHATGGGDSSAVDERLQGKLSYYATPAGAGRASRARALLAR</sequence>
<dbReference type="Proteomes" id="UP000633418">
    <property type="component" value="Chromosome"/>
</dbReference>
<evidence type="ECO:0008006" key="4">
    <source>
        <dbReference type="Google" id="ProtNLM"/>
    </source>
</evidence>
<accession>A0A9E6PZF8</accession>
<dbReference type="SUPFAM" id="SSF50985">
    <property type="entry name" value="RCC1/BLIP-II"/>
    <property type="match status" value="1"/>
</dbReference>
<dbReference type="AlphaFoldDB" id="A0A9E6PZF8"/>
<evidence type="ECO:0000256" key="1">
    <source>
        <dbReference type="ARBA" id="ARBA00022737"/>
    </source>
</evidence>
<dbReference type="InterPro" id="IPR009091">
    <property type="entry name" value="RCC1/BLIP-II"/>
</dbReference>
<evidence type="ECO:0000313" key="3">
    <source>
        <dbReference type="Proteomes" id="UP000633418"/>
    </source>
</evidence>
<evidence type="ECO:0000313" key="2">
    <source>
        <dbReference type="EMBL" id="QXI39738.1"/>
    </source>
</evidence>
<name>A0A9E6PZF8_9PSED</name>
<dbReference type="Gene3D" id="2.130.10.30">
    <property type="entry name" value="Regulator of chromosome condensation 1/beta-lactamase-inhibitor protein II"/>
    <property type="match status" value="2"/>
</dbReference>
<protein>
    <recommendedName>
        <fullName evidence="4">Alpha-tubulin suppressor</fullName>
    </recommendedName>
</protein>